<sequence length="79" mass="8928">MWWWLVSPKPYQKSRGMGSTGARDDGLDWMEKQDSRGKKSEDGWDDVGGLNTQKPRHALAVLLRLRSMPLSVNLNGSDL</sequence>
<accession>A0A2C5WWL4</accession>
<proteinExistence type="predicted"/>
<protein>
    <submittedName>
        <fullName evidence="2">Uncharacterized protein</fullName>
    </submittedName>
</protein>
<reference evidence="2 3" key="1">
    <citation type="journal article" date="2013" name="Fungal Biol.">
        <title>Analysis of microsatellite markers in the genome of the plant pathogen Ceratocystis fimbriata.</title>
        <authorList>
            <person name="Simpson M.C."/>
            <person name="Wilken P.M."/>
            <person name="Coetzee M.P."/>
            <person name="Wingfield M.J."/>
            <person name="Wingfield B.D."/>
        </authorList>
    </citation>
    <scope>NUCLEOTIDE SEQUENCE [LARGE SCALE GENOMIC DNA]</scope>
    <source>
        <strain evidence="2 3">CBS 114723</strain>
    </source>
</reference>
<dbReference type="Proteomes" id="UP000222788">
    <property type="component" value="Unassembled WGS sequence"/>
</dbReference>
<evidence type="ECO:0000313" key="2">
    <source>
        <dbReference type="EMBL" id="PHH50132.1"/>
    </source>
</evidence>
<gene>
    <name evidence="2" type="ORF">CFIMG_007515RA00001</name>
</gene>
<feature type="region of interest" description="Disordered" evidence="1">
    <location>
        <begin position="11"/>
        <end position="50"/>
    </location>
</feature>
<keyword evidence="3" id="KW-1185">Reference proteome</keyword>
<reference evidence="2 3" key="2">
    <citation type="journal article" date="2013" name="IMA Fungus">
        <title>IMA Genome-F 1: Ceratocystis fimbriata: Draft nuclear genome sequence for the plant pathogen, Ceratocystis fimbriata.</title>
        <authorList>
            <person name="Wilken P.M."/>
            <person name="Steenkamp E.T."/>
            <person name="Wingfield M.J."/>
            <person name="de Beer Z.W."/>
            <person name="Wingfield B.D."/>
        </authorList>
    </citation>
    <scope>NUCLEOTIDE SEQUENCE [LARGE SCALE GENOMIC DNA]</scope>
    <source>
        <strain evidence="2 3">CBS 114723</strain>
    </source>
</reference>
<feature type="compositionally biased region" description="Basic and acidic residues" evidence="1">
    <location>
        <begin position="22"/>
        <end position="42"/>
    </location>
</feature>
<organism evidence="2 3">
    <name type="scientific">Ceratocystis fimbriata CBS 114723</name>
    <dbReference type="NCBI Taxonomy" id="1035309"/>
    <lineage>
        <taxon>Eukaryota</taxon>
        <taxon>Fungi</taxon>
        <taxon>Dikarya</taxon>
        <taxon>Ascomycota</taxon>
        <taxon>Pezizomycotina</taxon>
        <taxon>Sordariomycetes</taxon>
        <taxon>Hypocreomycetidae</taxon>
        <taxon>Microascales</taxon>
        <taxon>Ceratocystidaceae</taxon>
        <taxon>Ceratocystis</taxon>
    </lineage>
</organism>
<dbReference type="EMBL" id="APWK03000147">
    <property type="protein sequence ID" value="PHH50132.1"/>
    <property type="molecule type" value="Genomic_DNA"/>
</dbReference>
<dbReference type="AlphaFoldDB" id="A0A2C5WWL4"/>
<comment type="caution">
    <text evidence="2">The sequence shown here is derived from an EMBL/GenBank/DDBJ whole genome shotgun (WGS) entry which is preliminary data.</text>
</comment>
<evidence type="ECO:0000256" key="1">
    <source>
        <dbReference type="SAM" id="MobiDB-lite"/>
    </source>
</evidence>
<name>A0A2C5WWL4_9PEZI</name>
<evidence type="ECO:0000313" key="3">
    <source>
        <dbReference type="Proteomes" id="UP000222788"/>
    </source>
</evidence>